<reference evidence="7" key="1">
    <citation type="journal article" date="2016" name="Genome Announc.">
        <title>Draft genome sequence of Aspergillus niger strain An76.</title>
        <authorList>
            <person name="Gong W."/>
            <person name="Cheng Z."/>
            <person name="Zhang H."/>
            <person name="Liu L."/>
            <person name="Gao P."/>
            <person name="Wang L."/>
        </authorList>
    </citation>
    <scope>NUCLEOTIDE SEQUENCE [LARGE SCALE GENOMIC DNA]</scope>
    <source>
        <strain evidence="7">An76</strain>
    </source>
</reference>
<feature type="transmembrane region" description="Helical" evidence="5">
    <location>
        <begin position="80"/>
        <end position="99"/>
    </location>
</feature>
<dbReference type="VEuPathDB" id="FungiDB:M747DRAFT_351765"/>
<feature type="transmembrane region" description="Helical" evidence="5">
    <location>
        <begin position="154"/>
        <end position="177"/>
    </location>
</feature>
<dbReference type="EMBL" id="BCMY01000002">
    <property type="protein sequence ID" value="GAQ36487.1"/>
    <property type="molecule type" value="Genomic_DNA"/>
</dbReference>
<gene>
    <name evidence="6" type="ORF">ABL_01696</name>
</gene>
<dbReference type="VEuPathDB" id="FungiDB:An02g07560"/>
<name>A0A117DWI0_ASPNG</name>
<evidence type="ECO:0000256" key="3">
    <source>
        <dbReference type="ARBA" id="ARBA00022989"/>
    </source>
</evidence>
<evidence type="ECO:0000256" key="1">
    <source>
        <dbReference type="ARBA" id="ARBA00004141"/>
    </source>
</evidence>
<proteinExistence type="predicted"/>
<keyword evidence="4 5" id="KW-0472">Membrane</keyword>
<accession>A0A117DWI0</accession>
<comment type="subcellular location">
    <subcellularLocation>
        <location evidence="1">Membrane</location>
        <topology evidence="1">Multi-pass membrane protein</topology>
    </subcellularLocation>
</comment>
<keyword evidence="2 5" id="KW-0812">Transmembrane</keyword>
<dbReference type="Pfam" id="PF04479">
    <property type="entry name" value="RTA1"/>
    <property type="match status" value="1"/>
</dbReference>
<evidence type="ECO:0000256" key="4">
    <source>
        <dbReference type="ARBA" id="ARBA00023136"/>
    </source>
</evidence>
<feature type="transmembrane region" description="Helical" evidence="5">
    <location>
        <begin position="20"/>
        <end position="39"/>
    </location>
</feature>
<dbReference type="OrthoDB" id="3358017at2759"/>
<feature type="transmembrane region" description="Helical" evidence="5">
    <location>
        <begin position="46"/>
        <end position="68"/>
    </location>
</feature>
<evidence type="ECO:0000313" key="7">
    <source>
        <dbReference type="Proteomes" id="UP000068243"/>
    </source>
</evidence>
<dbReference type="VEuPathDB" id="FungiDB:ATCC64974_56610"/>
<feature type="transmembrane region" description="Helical" evidence="5">
    <location>
        <begin position="231"/>
        <end position="250"/>
    </location>
</feature>
<comment type="caution">
    <text evidence="6">The sequence shown here is derived from an EMBL/GenBank/DDBJ whole genome shotgun (WGS) entry which is preliminary data.</text>
</comment>
<sequence>MAKLEPYVPGYYLWSYMPSIAAAAIFLVLFLGATGIHFFKLFRSRAWFNIPLAIGGIFEFIGFIARIISHFHTAELGPYSMQSVLILLAPVLFAASVYMTLGRIIRSVDAEQYSIIRLRWLTRVFVTSDILAFLIQGNGAGLQAVESMQTLSKVIVIVGLIFQVGMFVFFIIVSVVFHKRMQKRPTSGAQSSWEYHMHTLFAVSGLILVRSIYRVVEYVMGYDGYLLTHEWPLYVFDCVLMWLVMVIWAARYPGDIQTGKPEMELLATRSDDYTTSNGRKLRSAFLTSSLKPVGSDYQTSKTA</sequence>
<dbReference type="VEuPathDB" id="FungiDB:ASPNIDRAFT2_1135675"/>
<dbReference type="PANTHER" id="PTHR31465:SF27">
    <property type="entry name" value="DOMAIN PROTEIN, PUTATIVE (AFU_ORTHOLOGUE AFUA_3G01030)-RELATED"/>
    <property type="match status" value="1"/>
</dbReference>
<feature type="transmembrane region" description="Helical" evidence="5">
    <location>
        <begin position="120"/>
        <end position="142"/>
    </location>
</feature>
<organism evidence="6 7">
    <name type="scientific">Aspergillus niger</name>
    <dbReference type="NCBI Taxonomy" id="5061"/>
    <lineage>
        <taxon>Eukaryota</taxon>
        <taxon>Fungi</taxon>
        <taxon>Dikarya</taxon>
        <taxon>Ascomycota</taxon>
        <taxon>Pezizomycotina</taxon>
        <taxon>Eurotiomycetes</taxon>
        <taxon>Eurotiomycetidae</taxon>
        <taxon>Eurotiales</taxon>
        <taxon>Aspergillaceae</taxon>
        <taxon>Aspergillus</taxon>
        <taxon>Aspergillus subgen. Circumdati</taxon>
    </lineage>
</organism>
<dbReference type="Proteomes" id="UP000068243">
    <property type="component" value="Unassembled WGS sequence"/>
</dbReference>
<feature type="transmembrane region" description="Helical" evidence="5">
    <location>
        <begin position="198"/>
        <end position="216"/>
    </location>
</feature>
<dbReference type="PANTHER" id="PTHR31465">
    <property type="entry name" value="PROTEIN RTA1-RELATED"/>
    <property type="match status" value="1"/>
</dbReference>
<keyword evidence="3 5" id="KW-1133">Transmembrane helix</keyword>
<evidence type="ECO:0000256" key="2">
    <source>
        <dbReference type="ARBA" id="ARBA00022692"/>
    </source>
</evidence>
<evidence type="ECO:0000256" key="5">
    <source>
        <dbReference type="SAM" id="Phobius"/>
    </source>
</evidence>
<protein>
    <submittedName>
        <fullName evidence="6">RTA1 domain protein</fullName>
    </submittedName>
</protein>
<dbReference type="AlphaFoldDB" id="A0A117DWI0"/>
<evidence type="ECO:0000313" key="6">
    <source>
        <dbReference type="EMBL" id="GAQ36487.1"/>
    </source>
</evidence>
<dbReference type="InterPro" id="IPR007568">
    <property type="entry name" value="RTA1"/>
</dbReference>
<dbReference type="OMA" id="MAQLEPY"/>
<dbReference type="GO" id="GO:0016020">
    <property type="term" value="C:membrane"/>
    <property type="evidence" value="ECO:0007669"/>
    <property type="project" value="UniProtKB-SubCell"/>
</dbReference>